<dbReference type="InterPro" id="IPR015424">
    <property type="entry name" value="PyrdxlP-dep_Trfase"/>
</dbReference>
<dbReference type="Gene3D" id="3.90.1150.10">
    <property type="entry name" value="Aspartate Aminotransferase, domain 1"/>
    <property type="match status" value="1"/>
</dbReference>
<dbReference type="EMBL" id="VSSQ01046756">
    <property type="protein sequence ID" value="MPN00720.1"/>
    <property type="molecule type" value="Genomic_DNA"/>
</dbReference>
<reference evidence="1" key="1">
    <citation type="submission" date="2019-08" db="EMBL/GenBank/DDBJ databases">
        <authorList>
            <person name="Kucharzyk K."/>
            <person name="Murdoch R.W."/>
            <person name="Higgins S."/>
            <person name="Loffler F."/>
        </authorList>
    </citation>
    <scope>NUCLEOTIDE SEQUENCE</scope>
</reference>
<dbReference type="SUPFAM" id="SSF53383">
    <property type="entry name" value="PLP-dependent transferases"/>
    <property type="match status" value="1"/>
</dbReference>
<gene>
    <name evidence="1" type="primary">kdnA_1</name>
    <name evidence="1" type="ORF">SDC9_147916</name>
</gene>
<protein>
    <submittedName>
        <fullName evidence="1">8-amino-3,8-dideoxy-alpha-D-manno-octulosonate transaminase</fullName>
        <ecNumber evidence="1">2.6.1.109</ecNumber>
    </submittedName>
</protein>
<evidence type="ECO:0000313" key="1">
    <source>
        <dbReference type="EMBL" id="MPN00720.1"/>
    </source>
</evidence>
<keyword evidence="1" id="KW-0808">Transferase</keyword>
<dbReference type="Gene3D" id="3.40.640.10">
    <property type="entry name" value="Type I PLP-dependent aspartate aminotransferase-like (Major domain)"/>
    <property type="match status" value="1"/>
</dbReference>
<accession>A0A645EHC7</accession>
<proteinExistence type="predicted"/>
<dbReference type="InterPro" id="IPR015421">
    <property type="entry name" value="PyrdxlP-dep_Trfase_major"/>
</dbReference>
<dbReference type="InterPro" id="IPR015422">
    <property type="entry name" value="PyrdxlP-dep_Trfase_small"/>
</dbReference>
<dbReference type="PANTHER" id="PTHR30244">
    <property type="entry name" value="TRANSAMINASE"/>
    <property type="match status" value="1"/>
</dbReference>
<organism evidence="1">
    <name type="scientific">bioreactor metagenome</name>
    <dbReference type="NCBI Taxonomy" id="1076179"/>
    <lineage>
        <taxon>unclassified sequences</taxon>
        <taxon>metagenomes</taxon>
        <taxon>ecological metagenomes</taxon>
    </lineage>
</organism>
<dbReference type="PANTHER" id="PTHR30244:SF34">
    <property type="entry name" value="DTDP-4-AMINO-4,6-DIDEOXYGALACTOSE TRANSAMINASE"/>
    <property type="match status" value="1"/>
</dbReference>
<dbReference type="Pfam" id="PF01041">
    <property type="entry name" value="DegT_DnrJ_EryC1"/>
    <property type="match status" value="1"/>
</dbReference>
<dbReference type="GO" id="GO:0000271">
    <property type="term" value="P:polysaccharide biosynthetic process"/>
    <property type="evidence" value="ECO:0007669"/>
    <property type="project" value="TreeGrafter"/>
</dbReference>
<dbReference type="GO" id="GO:0008483">
    <property type="term" value="F:transaminase activity"/>
    <property type="evidence" value="ECO:0007669"/>
    <property type="project" value="UniProtKB-KW"/>
</dbReference>
<dbReference type="AlphaFoldDB" id="A0A645EHC7"/>
<dbReference type="GO" id="GO:0030170">
    <property type="term" value="F:pyridoxal phosphate binding"/>
    <property type="evidence" value="ECO:0007669"/>
    <property type="project" value="TreeGrafter"/>
</dbReference>
<dbReference type="EC" id="2.6.1.109" evidence="1"/>
<comment type="caution">
    <text evidence="1">The sequence shown here is derived from an EMBL/GenBank/DDBJ whole genome shotgun (WGS) entry which is preliminary data.</text>
</comment>
<sequence>MVEDCAQCFGGIYKGRKAGTIGNVGCFSFCQSKHFTTGGEGGMVVTNDDDLAWECRSFRDHGYDVKERLNLLEMEGKLMYIHRRVGFNFRMTEMQSQIGLVELERFDNWNLKNRIRNGKMLVAALKNHPLVKYAPVDTPERQNSYWWAPFVLDTDKLTVSMDKFIKAVAAEGVPVYSVLWPEMYKEKVYVERKGFGTADYPFYDPKSRNIDYTKFNCKQAQWMTHRTISFFTHPVYTEEHMNAYIAAFKKVADVYMK</sequence>
<dbReference type="InterPro" id="IPR000653">
    <property type="entry name" value="DegT/StrS_aminotransferase"/>
</dbReference>
<name>A0A645EHC7_9ZZZZ</name>
<keyword evidence="1" id="KW-0032">Aminotransferase</keyword>